<dbReference type="InterPro" id="IPR005197">
    <property type="entry name" value="Glyco_hydro_71"/>
</dbReference>
<accession>A0ABR2I3H8</accession>
<organism evidence="1 2">
    <name type="scientific">Apiospora arundinis</name>
    <dbReference type="NCBI Taxonomy" id="335852"/>
    <lineage>
        <taxon>Eukaryota</taxon>
        <taxon>Fungi</taxon>
        <taxon>Dikarya</taxon>
        <taxon>Ascomycota</taxon>
        <taxon>Pezizomycotina</taxon>
        <taxon>Sordariomycetes</taxon>
        <taxon>Xylariomycetidae</taxon>
        <taxon>Amphisphaeriales</taxon>
        <taxon>Apiosporaceae</taxon>
        <taxon>Apiospora</taxon>
    </lineage>
</organism>
<keyword evidence="2" id="KW-1185">Reference proteome</keyword>
<evidence type="ECO:0000313" key="1">
    <source>
        <dbReference type="EMBL" id="KAK8856942.1"/>
    </source>
</evidence>
<proteinExistence type="predicted"/>
<gene>
    <name evidence="1" type="ORF">PGQ11_012854</name>
</gene>
<name>A0ABR2I3H8_9PEZI</name>
<dbReference type="Pfam" id="PF03659">
    <property type="entry name" value="Glyco_hydro_71"/>
    <property type="match status" value="1"/>
</dbReference>
<keyword evidence="1" id="KW-0378">Hydrolase</keyword>
<dbReference type="Gene3D" id="3.20.20.80">
    <property type="entry name" value="Glycosidases"/>
    <property type="match status" value="1"/>
</dbReference>
<dbReference type="GO" id="GO:0016787">
    <property type="term" value="F:hydrolase activity"/>
    <property type="evidence" value="ECO:0007669"/>
    <property type="project" value="UniProtKB-KW"/>
</dbReference>
<dbReference type="Proteomes" id="UP001390339">
    <property type="component" value="Unassembled WGS sequence"/>
</dbReference>
<protein>
    <submittedName>
        <fullName evidence="1">Glycoside hydrolase family 71 protein</fullName>
    </submittedName>
</protein>
<comment type="caution">
    <text evidence="1">The sequence shown here is derived from an EMBL/GenBank/DDBJ whole genome shotgun (WGS) entry which is preliminary data.</text>
</comment>
<dbReference type="EMBL" id="JAPCWZ010000007">
    <property type="protein sequence ID" value="KAK8856942.1"/>
    <property type="molecule type" value="Genomic_DNA"/>
</dbReference>
<evidence type="ECO:0000313" key="2">
    <source>
        <dbReference type="Proteomes" id="UP001390339"/>
    </source>
</evidence>
<reference evidence="1 2" key="1">
    <citation type="journal article" date="2024" name="IMA Fungus">
        <title>Apiospora arundinis, a panoply of carbohydrate-active enzymes and secondary metabolites.</title>
        <authorList>
            <person name="Sorensen T."/>
            <person name="Petersen C."/>
            <person name="Muurmann A.T."/>
            <person name="Christiansen J.V."/>
            <person name="Brundto M.L."/>
            <person name="Overgaard C.K."/>
            <person name="Boysen A.T."/>
            <person name="Wollenberg R.D."/>
            <person name="Larsen T.O."/>
            <person name="Sorensen J.L."/>
            <person name="Nielsen K.L."/>
            <person name="Sondergaard T.E."/>
        </authorList>
    </citation>
    <scope>NUCLEOTIDE SEQUENCE [LARGE SCALE GENOMIC DNA]</scope>
    <source>
        <strain evidence="1 2">AAU 773</strain>
    </source>
</reference>
<sequence>MATESHTGRRAQNDIRLTIADINMLKEALVAAVAALAHLAAARDVFAHYMVQGLDGRTNHAVQDVIDARDMGIAAFALNVGQPSAGWATDAISQLFKAAKANNFKLFFSLDLAQTKDAYAYSALLKDYAGHDAYYKAGPDKRPFLSTFSAQGTDANYWTSFLGSFGQTKFYFVPNFDNTPNYFDNPAKWMQDWGKAVDGAFTWETAWPRNSNTPSNVSAVQDESVLKAAHVSKKTYMMPLSTLQYKHWSGQHWYRPGEVNMPQRMTEILDMGDRADFVEILTWNDGGESHYIGTLRMEGIDKSMVEYANNDDYNHVAWQPVFASFIYAFNKNLKAGGMRPPVGKQFVGSMWYRAIKKDASCQSDAAGRPSGAGAAQDAVNWAIVAADYGLANLRLQIWSGGNLIRKVALQPGLNYGSESGLATGPQYFEVIDTANNNKIVMSGKGRVDVKAQSTGYCNFNYVVAGLN</sequence>
<dbReference type="CDD" id="cd11577">
    <property type="entry name" value="GH71"/>
    <property type="match status" value="1"/>
</dbReference>